<dbReference type="OrthoDB" id="3291296at2"/>
<sequence length="210" mass="22450">MVQRRRRLLDVDTIVDASLACVDETGRLTMADLASRLGTSASAVYNHLSGRGAIIEALRERVVLAGMRIPPLDGTDWTGQLAAWMRSYRDALARHPRLIPLLTENTMTGGPVLRGYDRVAALLREAGVPAREVLLWISVLDSYALGAALDLAAPEAVWRDGDGELPALDEALRAAPGGPRRADEAFEIGLAALLTGLRHRLAAATGPVTG</sequence>
<protein>
    <submittedName>
        <fullName evidence="5">Transcriptional regulator, TetR family</fullName>
    </submittedName>
</protein>
<evidence type="ECO:0000259" key="4">
    <source>
        <dbReference type="Pfam" id="PF02909"/>
    </source>
</evidence>
<dbReference type="Proteomes" id="UP000198857">
    <property type="component" value="Unassembled WGS sequence"/>
</dbReference>
<reference evidence="6" key="1">
    <citation type="submission" date="2016-10" db="EMBL/GenBank/DDBJ databases">
        <authorList>
            <person name="Varghese N."/>
            <person name="Submissions S."/>
        </authorList>
    </citation>
    <scope>NUCLEOTIDE SEQUENCE [LARGE SCALE GENOMIC DNA]</scope>
    <source>
        <strain evidence="6">DSM 44208</strain>
    </source>
</reference>
<dbReference type="PRINTS" id="PR00400">
    <property type="entry name" value="TETREPRESSOR"/>
</dbReference>
<evidence type="ECO:0000256" key="3">
    <source>
        <dbReference type="ARBA" id="ARBA00023163"/>
    </source>
</evidence>
<dbReference type="EMBL" id="FOWQ01000001">
    <property type="protein sequence ID" value="SFO73738.1"/>
    <property type="molecule type" value="Genomic_DNA"/>
</dbReference>
<evidence type="ECO:0000256" key="1">
    <source>
        <dbReference type="ARBA" id="ARBA00022491"/>
    </source>
</evidence>
<keyword evidence="2" id="KW-0805">Transcription regulation</keyword>
<dbReference type="Gene3D" id="1.10.357.10">
    <property type="entry name" value="Tetracycline Repressor, domain 2"/>
    <property type="match status" value="1"/>
</dbReference>
<keyword evidence="3" id="KW-0804">Transcription</keyword>
<proteinExistence type="predicted"/>
<feature type="domain" description="Tetracycline repressor TetR C-terminal" evidence="4">
    <location>
        <begin position="71"/>
        <end position="200"/>
    </location>
</feature>
<dbReference type="InterPro" id="IPR009057">
    <property type="entry name" value="Homeodomain-like_sf"/>
</dbReference>
<dbReference type="STRING" id="1523247.SAMN05660464_0854"/>
<dbReference type="InterPro" id="IPR003012">
    <property type="entry name" value="Tet_transcr_reg_TetR"/>
</dbReference>
<dbReference type="GO" id="GO:0045892">
    <property type="term" value="P:negative regulation of DNA-templated transcription"/>
    <property type="evidence" value="ECO:0007669"/>
    <property type="project" value="InterPro"/>
</dbReference>
<dbReference type="InterPro" id="IPR036271">
    <property type="entry name" value="Tet_transcr_reg_TetR-rel_C_sf"/>
</dbReference>
<keyword evidence="1" id="KW-0678">Repressor</keyword>
<dbReference type="InterPro" id="IPR004111">
    <property type="entry name" value="Repressor_TetR_C"/>
</dbReference>
<organism evidence="5 6">
    <name type="scientific">Geodermatophilus dictyosporus</name>
    <dbReference type="NCBI Taxonomy" id="1523247"/>
    <lineage>
        <taxon>Bacteria</taxon>
        <taxon>Bacillati</taxon>
        <taxon>Actinomycetota</taxon>
        <taxon>Actinomycetes</taxon>
        <taxon>Geodermatophilales</taxon>
        <taxon>Geodermatophilaceae</taxon>
        <taxon>Geodermatophilus</taxon>
    </lineage>
</organism>
<name>A0A1I5JLQ8_9ACTN</name>
<dbReference type="Pfam" id="PF02909">
    <property type="entry name" value="TetR_C_1"/>
    <property type="match status" value="1"/>
</dbReference>
<gene>
    <name evidence="5" type="ORF">SAMN05660464_0854</name>
</gene>
<accession>A0A1I5JLQ8</accession>
<dbReference type="SUPFAM" id="SSF48498">
    <property type="entry name" value="Tetracyclin repressor-like, C-terminal domain"/>
    <property type="match status" value="1"/>
</dbReference>
<evidence type="ECO:0000313" key="6">
    <source>
        <dbReference type="Proteomes" id="UP000198857"/>
    </source>
</evidence>
<dbReference type="SUPFAM" id="SSF46689">
    <property type="entry name" value="Homeodomain-like"/>
    <property type="match status" value="1"/>
</dbReference>
<keyword evidence="6" id="KW-1185">Reference proteome</keyword>
<evidence type="ECO:0000256" key="2">
    <source>
        <dbReference type="ARBA" id="ARBA00023015"/>
    </source>
</evidence>
<dbReference type="AlphaFoldDB" id="A0A1I5JLQ8"/>
<dbReference type="GO" id="GO:0046677">
    <property type="term" value="P:response to antibiotic"/>
    <property type="evidence" value="ECO:0007669"/>
    <property type="project" value="InterPro"/>
</dbReference>
<evidence type="ECO:0000313" key="5">
    <source>
        <dbReference type="EMBL" id="SFO73738.1"/>
    </source>
</evidence>
<dbReference type="RefSeq" id="WP_091107071.1">
    <property type="nucleotide sequence ID" value="NZ_FOWQ01000001.1"/>
</dbReference>